<dbReference type="Gene3D" id="3.40.50.720">
    <property type="entry name" value="NAD(P)-binding Rossmann-like Domain"/>
    <property type="match status" value="1"/>
</dbReference>
<dbReference type="InterPro" id="IPR002347">
    <property type="entry name" value="SDR_fam"/>
</dbReference>
<dbReference type="PANTHER" id="PTHR42760">
    <property type="entry name" value="SHORT-CHAIN DEHYDROGENASES/REDUCTASES FAMILY MEMBER"/>
    <property type="match status" value="1"/>
</dbReference>
<dbReference type="Pfam" id="PF00106">
    <property type="entry name" value="adh_short"/>
    <property type="match status" value="1"/>
</dbReference>
<protein>
    <submittedName>
        <fullName evidence="6">2-deoxy-d-gluconate 3-dehydrogenase</fullName>
    </submittedName>
</protein>
<evidence type="ECO:0000313" key="6">
    <source>
        <dbReference type="EMBL" id="CED82192.1"/>
    </source>
</evidence>
<dbReference type="FunFam" id="3.40.50.720:FF:000398">
    <property type="entry name" value="Probable 2-deoxy-D-gluconate 3-dehydrogenase"/>
    <property type="match status" value="1"/>
</dbReference>
<sequence length="263" mass="28193">MSTSEYLESLFSLKGKTALITGGTRGIGAHLAITLAKAGADIILIQRSTENTETQDAVRALGRQATIHVADLASKEAVGQIVKEVTKDGKRIDILINCGGIQRRHPSENFPDEDWNEVLQVNLSTCFTLARDVGKHMIETRKEGEDRGKIINIASLVSFQGGMTVPAYAAAKHGILGLTKGLSNDWAGKGINVNAIAPGYISTEMNTALIADPTRSRQILERIPSKRWGLPADFSGAILFLAGKGSDYVCGECVTVDGGWMAR</sequence>
<dbReference type="SMART" id="SM00822">
    <property type="entry name" value="PKS_KR"/>
    <property type="match status" value="1"/>
</dbReference>
<keyword evidence="2" id="KW-0521">NADP</keyword>
<dbReference type="GO" id="GO:0016616">
    <property type="term" value="F:oxidoreductase activity, acting on the CH-OH group of donors, NAD or NADP as acceptor"/>
    <property type="evidence" value="ECO:0007669"/>
    <property type="project" value="TreeGrafter"/>
</dbReference>
<accession>A0A0F7SJF3</accession>
<dbReference type="EMBL" id="LN483124">
    <property type="protein sequence ID" value="CED82192.1"/>
    <property type="molecule type" value="Genomic_DNA"/>
</dbReference>
<organism evidence="6">
    <name type="scientific">Phaffia rhodozyma</name>
    <name type="common">Yeast</name>
    <name type="synonym">Xanthophyllomyces dendrorhous</name>
    <dbReference type="NCBI Taxonomy" id="264483"/>
    <lineage>
        <taxon>Eukaryota</taxon>
        <taxon>Fungi</taxon>
        <taxon>Dikarya</taxon>
        <taxon>Basidiomycota</taxon>
        <taxon>Agaricomycotina</taxon>
        <taxon>Tremellomycetes</taxon>
        <taxon>Cystofilobasidiales</taxon>
        <taxon>Mrakiaceae</taxon>
        <taxon>Phaffia</taxon>
    </lineage>
</organism>
<evidence type="ECO:0000256" key="1">
    <source>
        <dbReference type="ARBA" id="ARBA00006484"/>
    </source>
</evidence>
<evidence type="ECO:0000256" key="4">
    <source>
        <dbReference type="RuleBase" id="RU000363"/>
    </source>
</evidence>
<dbReference type="PRINTS" id="PR00081">
    <property type="entry name" value="GDHRDH"/>
</dbReference>
<keyword evidence="3" id="KW-0560">Oxidoreductase</keyword>
<name>A0A0F7SJF3_PHARH</name>
<reference evidence="6" key="1">
    <citation type="submission" date="2014-08" db="EMBL/GenBank/DDBJ databases">
        <authorList>
            <person name="Sharma Rahul"/>
            <person name="Thines Marco"/>
        </authorList>
    </citation>
    <scope>NUCLEOTIDE SEQUENCE</scope>
</reference>
<dbReference type="InterPro" id="IPR020904">
    <property type="entry name" value="Sc_DH/Rdtase_CS"/>
</dbReference>
<dbReference type="AlphaFoldDB" id="A0A0F7SJF3"/>
<dbReference type="SUPFAM" id="SSF51735">
    <property type="entry name" value="NAD(P)-binding Rossmann-fold domains"/>
    <property type="match status" value="1"/>
</dbReference>
<dbReference type="PRINTS" id="PR00080">
    <property type="entry name" value="SDRFAMILY"/>
</dbReference>
<dbReference type="PANTHER" id="PTHR42760:SF5">
    <property type="entry name" value="2-DEHYDRO-3-DEOXY-D-GLUCONATE 5-DEHYDROGENASE"/>
    <property type="match status" value="1"/>
</dbReference>
<dbReference type="InterPro" id="IPR057326">
    <property type="entry name" value="KR_dom"/>
</dbReference>
<dbReference type="PROSITE" id="PS00061">
    <property type="entry name" value="ADH_SHORT"/>
    <property type="match status" value="1"/>
</dbReference>
<evidence type="ECO:0000256" key="3">
    <source>
        <dbReference type="ARBA" id="ARBA00023002"/>
    </source>
</evidence>
<evidence type="ECO:0000256" key="2">
    <source>
        <dbReference type="ARBA" id="ARBA00022857"/>
    </source>
</evidence>
<proteinExistence type="inferred from homology"/>
<dbReference type="InterPro" id="IPR036291">
    <property type="entry name" value="NAD(P)-bd_dom_sf"/>
</dbReference>
<comment type="similarity">
    <text evidence="1 4">Belongs to the short-chain dehydrogenases/reductases (SDR) family.</text>
</comment>
<feature type="domain" description="Ketoreductase" evidence="5">
    <location>
        <begin position="16"/>
        <end position="189"/>
    </location>
</feature>
<evidence type="ECO:0000259" key="5">
    <source>
        <dbReference type="SMART" id="SM00822"/>
    </source>
</evidence>